<gene>
    <name evidence="1" type="ORF">C823_00924</name>
</gene>
<organism evidence="1 2">
    <name type="scientific">Eubacterium plexicaudatum ASF492</name>
    <dbReference type="NCBI Taxonomy" id="1235802"/>
    <lineage>
        <taxon>Bacteria</taxon>
        <taxon>Bacillati</taxon>
        <taxon>Bacillota</taxon>
        <taxon>Clostridia</taxon>
        <taxon>Eubacteriales</taxon>
        <taxon>Eubacteriaceae</taxon>
        <taxon>Eubacterium</taxon>
    </lineage>
</organism>
<evidence type="ECO:0008006" key="3">
    <source>
        <dbReference type="Google" id="ProtNLM"/>
    </source>
</evidence>
<keyword evidence="2" id="KW-1185">Reference proteome</keyword>
<dbReference type="PATRIC" id="fig|1235802.3.peg.992"/>
<dbReference type="STRING" id="1235802.C823_00924"/>
<proteinExistence type="predicted"/>
<protein>
    <recommendedName>
        <fullName evidence="3">Transposase (putative) YhgA-like domain-containing protein</fullName>
    </recommendedName>
</protein>
<comment type="caution">
    <text evidence="1">The sequence shown here is derived from an EMBL/GenBank/DDBJ whole genome shotgun (WGS) entry which is preliminary data.</text>
</comment>
<dbReference type="eggNOG" id="COG5464">
    <property type="taxonomic scope" value="Bacteria"/>
</dbReference>
<dbReference type="Proteomes" id="UP000012589">
    <property type="component" value="Unassembled WGS sequence"/>
</dbReference>
<dbReference type="HOGENOM" id="CLU_066636_0_0_9"/>
<dbReference type="EMBL" id="AQFT01000023">
    <property type="protein sequence ID" value="EMZ36556.1"/>
    <property type="molecule type" value="Genomic_DNA"/>
</dbReference>
<evidence type="ECO:0000313" key="1">
    <source>
        <dbReference type="EMBL" id="EMZ36556.1"/>
    </source>
</evidence>
<sequence>MPLKADTVTKDYVKDAGVFADIFNYYIYGGRQVILPEQLTERDPTKIALPYGADGAVVPVQKFRDVQKLYAAMTDGKMAYVLYGAENQAEIHYAMAVKNNLYDALEYAGQVEEAAKSHRKEMKRKKEQGEVYAEECRKILNKGEFLSGFWAEDRLIPSITVTIFFGSEEWDGPLSLLDMMDVSDPEVLACMDNYHVRLIAPAQMTDEEIMKFQSSLREVMLFIKYSKDKENLSRVLAANERRFREVERRAADVIEAITNSGIKYDEEDEVVNVCQAIQEMRKESERDGELKKAREAAGKLYEMGLDTEKIVQVVGYTVETVKGWIGLES</sequence>
<accession>N2B814</accession>
<dbReference type="AlphaFoldDB" id="N2B814"/>
<reference evidence="1 2" key="1">
    <citation type="journal article" date="2014" name="Genome Announc.">
        <title>Draft genome sequences of the altered schaedler flora, a defined bacterial community from gnotobiotic mice.</title>
        <authorList>
            <person name="Wannemuehler M.J."/>
            <person name="Overstreet A.M."/>
            <person name="Ward D.V."/>
            <person name="Phillips G.J."/>
        </authorList>
    </citation>
    <scope>NUCLEOTIDE SEQUENCE [LARGE SCALE GENOMIC DNA]</scope>
    <source>
        <strain evidence="1 2">ASF492</strain>
    </source>
</reference>
<evidence type="ECO:0000313" key="2">
    <source>
        <dbReference type="Proteomes" id="UP000012589"/>
    </source>
</evidence>
<name>N2B814_9FIRM</name>